<feature type="domain" description="FIP-RBD" evidence="3">
    <location>
        <begin position="404"/>
        <end position="466"/>
    </location>
</feature>
<dbReference type="Gene3D" id="2.60.40.150">
    <property type="entry name" value="C2 domain"/>
    <property type="match status" value="1"/>
</dbReference>
<dbReference type="CDD" id="cd00603">
    <property type="entry name" value="IPT_PCSR"/>
    <property type="match status" value="1"/>
</dbReference>
<feature type="domain" description="C2" evidence="2">
    <location>
        <begin position="1"/>
        <end position="110"/>
    </location>
</feature>
<evidence type="ECO:0000259" key="3">
    <source>
        <dbReference type="PROSITE" id="PS51511"/>
    </source>
</evidence>
<feature type="region of interest" description="Disordered" evidence="1">
    <location>
        <begin position="387"/>
        <end position="419"/>
    </location>
</feature>
<dbReference type="AlphaFoldDB" id="A0ABD3VXT2"/>
<dbReference type="PANTHER" id="PTHR46296:SF8">
    <property type="entry name" value="OS06G0297800 PROTEIN"/>
    <property type="match status" value="1"/>
</dbReference>
<feature type="compositionally biased region" description="Polar residues" evidence="1">
    <location>
        <begin position="397"/>
        <end position="407"/>
    </location>
</feature>
<protein>
    <recommendedName>
        <fullName evidence="6">C2 domain-containing protein</fullName>
    </recommendedName>
</protein>
<dbReference type="InterPro" id="IPR002909">
    <property type="entry name" value="IPT_dom"/>
</dbReference>
<comment type="caution">
    <text evidence="4">The sequence shown here is derived from an EMBL/GenBank/DDBJ whole genome shotgun (WGS) entry which is preliminary data.</text>
</comment>
<dbReference type="PANTHER" id="PTHR46296">
    <property type="entry name" value="BNAA05G37250D PROTEIN"/>
    <property type="match status" value="1"/>
</dbReference>
<feature type="region of interest" description="Disordered" evidence="1">
    <location>
        <begin position="152"/>
        <end position="175"/>
    </location>
</feature>
<evidence type="ECO:0000313" key="4">
    <source>
        <dbReference type="EMBL" id="KAL3866409.1"/>
    </source>
</evidence>
<dbReference type="InterPro" id="IPR019018">
    <property type="entry name" value="Rab-bd_FIP-RBD"/>
</dbReference>
<dbReference type="Pfam" id="PF00168">
    <property type="entry name" value="C2"/>
    <property type="match status" value="1"/>
</dbReference>
<dbReference type="CDD" id="cd00030">
    <property type="entry name" value="C2"/>
    <property type="match status" value="1"/>
</dbReference>
<proteinExistence type="predicted"/>
<dbReference type="SUPFAM" id="SSF81296">
    <property type="entry name" value="E set domains"/>
    <property type="match status" value="1"/>
</dbReference>
<dbReference type="PROSITE" id="PS51511">
    <property type="entry name" value="FIP_RBD"/>
    <property type="match status" value="1"/>
</dbReference>
<evidence type="ECO:0000256" key="1">
    <source>
        <dbReference type="SAM" id="MobiDB-lite"/>
    </source>
</evidence>
<gene>
    <name evidence="4" type="ORF">ACJMK2_043710</name>
</gene>
<dbReference type="InterPro" id="IPR013783">
    <property type="entry name" value="Ig-like_fold"/>
</dbReference>
<dbReference type="InterPro" id="IPR000008">
    <property type="entry name" value="C2_dom"/>
</dbReference>
<dbReference type="InterPro" id="IPR035892">
    <property type="entry name" value="C2_domain_sf"/>
</dbReference>
<dbReference type="PROSITE" id="PS50004">
    <property type="entry name" value="C2"/>
    <property type="match status" value="1"/>
</dbReference>
<dbReference type="EMBL" id="JBJQND010000009">
    <property type="protein sequence ID" value="KAL3866409.1"/>
    <property type="molecule type" value="Genomic_DNA"/>
</dbReference>
<organism evidence="4 5">
    <name type="scientific">Sinanodonta woodiana</name>
    <name type="common">Chinese pond mussel</name>
    <name type="synonym">Anodonta woodiana</name>
    <dbReference type="NCBI Taxonomy" id="1069815"/>
    <lineage>
        <taxon>Eukaryota</taxon>
        <taxon>Metazoa</taxon>
        <taxon>Spiralia</taxon>
        <taxon>Lophotrochozoa</taxon>
        <taxon>Mollusca</taxon>
        <taxon>Bivalvia</taxon>
        <taxon>Autobranchia</taxon>
        <taxon>Heteroconchia</taxon>
        <taxon>Palaeoheterodonta</taxon>
        <taxon>Unionida</taxon>
        <taxon>Unionoidea</taxon>
        <taxon>Unionidae</taxon>
        <taxon>Unioninae</taxon>
        <taxon>Sinanodonta</taxon>
    </lineage>
</organism>
<dbReference type="InterPro" id="IPR044511">
    <property type="entry name" value="At1g03370/At5g50170-like"/>
</dbReference>
<evidence type="ECO:0008006" key="6">
    <source>
        <dbReference type="Google" id="ProtNLM"/>
    </source>
</evidence>
<reference evidence="4 5" key="1">
    <citation type="submission" date="2024-11" db="EMBL/GenBank/DDBJ databases">
        <title>Chromosome-level genome assembly of the freshwater bivalve Anodonta woodiana.</title>
        <authorList>
            <person name="Chen X."/>
        </authorList>
    </citation>
    <scope>NUCLEOTIDE SEQUENCE [LARGE SCALE GENOMIC DNA]</scope>
    <source>
        <strain evidence="4">MN2024</strain>
        <tissue evidence="4">Gills</tissue>
    </source>
</reference>
<dbReference type="SUPFAM" id="SSF49562">
    <property type="entry name" value="C2 domain (Calcium/lipid-binding domain, CaLB)"/>
    <property type="match status" value="1"/>
</dbReference>
<sequence>MSEPLEIALLVHGAKGLKGRKAGRCKFSVIFGLGSKKFRTNVVKDPDGNPAWNEETRVPVIDILDQVFFIVMEKDDVLGQIRIPVTSLHGVKGQIVKATLQPNKKCPKPQGEIIYQCYVSKYRTEGEVHVPIIKAPSTDNSHHPSAFARLRQKMASPNVQRKLKKDDKQSGRSNFNKKLSRSIQDLFSFGKMSTTDPIDIDEKENKVNEQKSKRKFSLNFLSFGSGLDKVGQGPVLLNVNPNRGLVEGGDRLCIEGQNLGIDKKDIIELSICGCNCIDTLEYESPSRIYCTTLLWKAGTGNVVIETSSGISTLKNAFSFYYPELEESKVFVKQTISVDPKLDNVEAELDLDHGGEIIKSGSNTMPRMKGVLKDQVSSDLTPSFPARYKKRHSRHSSESVLQAFQTNGPPQKSPPKPLKSAEQLQEEVEKLKEENEALKKDNQNMKEYIDKLVSKCLEHCPEALMADETEKTRLFVL</sequence>
<accession>A0ABD3VXT2</accession>
<dbReference type="Pfam" id="PF01833">
    <property type="entry name" value="TIG"/>
    <property type="match status" value="1"/>
</dbReference>
<evidence type="ECO:0000313" key="5">
    <source>
        <dbReference type="Proteomes" id="UP001634394"/>
    </source>
</evidence>
<evidence type="ECO:0000259" key="2">
    <source>
        <dbReference type="PROSITE" id="PS50004"/>
    </source>
</evidence>
<dbReference type="InterPro" id="IPR014756">
    <property type="entry name" value="Ig_E-set"/>
</dbReference>
<dbReference type="SMART" id="SM00239">
    <property type="entry name" value="C2"/>
    <property type="match status" value="1"/>
</dbReference>
<keyword evidence="5" id="KW-1185">Reference proteome</keyword>
<dbReference type="Proteomes" id="UP001634394">
    <property type="component" value="Unassembled WGS sequence"/>
</dbReference>
<name>A0ABD3VXT2_SINWO</name>
<dbReference type="Gene3D" id="2.60.40.10">
    <property type="entry name" value="Immunoglobulins"/>
    <property type="match status" value="1"/>
</dbReference>